<evidence type="ECO:0000313" key="2">
    <source>
        <dbReference type="Proteomes" id="UP001595947"/>
    </source>
</evidence>
<dbReference type="Pfam" id="PF21863">
    <property type="entry name" value="HTH_67"/>
    <property type="match status" value="1"/>
</dbReference>
<organism evidence="1 2">
    <name type="scientific">Actinomycetospora atypica</name>
    <dbReference type="NCBI Taxonomy" id="1290095"/>
    <lineage>
        <taxon>Bacteria</taxon>
        <taxon>Bacillati</taxon>
        <taxon>Actinomycetota</taxon>
        <taxon>Actinomycetes</taxon>
        <taxon>Pseudonocardiales</taxon>
        <taxon>Pseudonocardiaceae</taxon>
        <taxon>Actinomycetospora</taxon>
    </lineage>
</organism>
<accession>A0ABV9YSS8</accession>
<keyword evidence="2" id="KW-1185">Reference proteome</keyword>
<dbReference type="NCBIfam" id="NF047719">
    <property type="entry name" value="SCO6745_fam_HTH"/>
    <property type="match status" value="1"/>
</dbReference>
<proteinExistence type="predicted"/>
<dbReference type="InterPro" id="IPR054058">
    <property type="entry name" value="HTH_67"/>
</dbReference>
<dbReference type="RefSeq" id="WP_378038437.1">
    <property type="nucleotide sequence ID" value="NZ_JBHSIV010000030.1"/>
</dbReference>
<evidence type="ECO:0000313" key="1">
    <source>
        <dbReference type="EMBL" id="MFC5065104.1"/>
    </source>
</evidence>
<gene>
    <name evidence="1" type="ORF">ACFPBZ_23005</name>
</gene>
<name>A0ABV9YSS8_9PSEU</name>
<protein>
    <recommendedName>
        <fullName evidence="3">SalK</fullName>
    </recommendedName>
</protein>
<dbReference type="Proteomes" id="UP001595947">
    <property type="component" value="Unassembled WGS sequence"/>
</dbReference>
<reference evidence="2" key="1">
    <citation type="journal article" date="2019" name="Int. J. Syst. Evol. Microbiol.">
        <title>The Global Catalogue of Microorganisms (GCM) 10K type strain sequencing project: providing services to taxonomists for standard genome sequencing and annotation.</title>
        <authorList>
            <consortium name="The Broad Institute Genomics Platform"/>
            <consortium name="The Broad Institute Genome Sequencing Center for Infectious Disease"/>
            <person name="Wu L."/>
            <person name="Ma J."/>
        </authorList>
    </citation>
    <scope>NUCLEOTIDE SEQUENCE [LARGE SCALE GENOMIC DNA]</scope>
    <source>
        <strain evidence="2">CGMCC 4.7093</strain>
    </source>
</reference>
<dbReference type="EMBL" id="JBHSIV010000030">
    <property type="protein sequence ID" value="MFC5065104.1"/>
    <property type="molecule type" value="Genomic_DNA"/>
</dbReference>
<evidence type="ECO:0008006" key="3">
    <source>
        <dbReference type="Google" id="ProtNLM"/>
    </source>
</evidence>
<comment type="caution">
    <text evidence="1">The sequence shown here is derived from an EMBL/GenBank/DDBJ whole genome shotgun (WGS) entry which is preliminary data.</text>
</comment>
<sequence>MDFDQARETFLQPRAGATAPATDTPALRLRHVLEPLAMVHLWSAPAHVHLAKAGLHFLTGYVGGRACTLGDVSPGVVAATFAVFEPGLAADLWRQARDVATVEELRDVRVLCGGEGMRAALEGVDVAEIGRVTRVLREALDAGGPGELAGRPLYASLRDQPWPHDPHAGLWHVASLYREHRGDAHLGACVAAGVDGLEANVLTELRAGFDLYEYTGTRGWSPGAMDAASARLAARGLVADGALTTAGREQRDAIEAATDLAQHRVLTALGADLDDLVGTLGGWADRVVAAGWFPPDPLKRAAG</sequence>